<accession>A0ABX2ZUV2</accession>
<dbReference type="PROSITE" id="PS50011">
    <property type="entry name" value="PROTEIN_KINASE_DOM"/>
    <property type="match status" value="1"/>
</dbReference>
<evidence type="ECO:0000313" key="3">
    <source>
        <dbReference type="Proteomes" id="UP000094580"/>
    </source>
</evidence>
<dbReference type="InterPro" id="IPR051678">
    <property type="entry name" value="AGP_Transferase"/>
</dbReference>
<dbReference type="Gene3D" id="3.30.200.150">
    <property type="match status" value="1"/>
</dbReference>
<dbReference type="EMBL" id="MDKC01000009">
    <property type="protein sequence ID" value="ODG92292.1"/>
    <property type="molecule type" value="Genomic_DNA"/>
</dbReference>
<dbReference type="Proteomes" id="UP000094580">
    <property type="component" value="Unassembled WGS sequence"/>
</dbReference>
<dbReference type="PANTHER" id="PTHR21310">
    <property type="entry name" value="AMINOGLYCOSIDE PHOSPHOTRANSFERASE-RELATED-RELATED"/>
    <property type="match status" value="1"/>
</dbReference>
<evidence type="ECO:0000259" key="1">
    <source>
        <dbReference type="PROSITE" id="PS50011"/>
    </source>
</evidence>
<comment type="caution">
    <text evidence="2">The sequence shown here is derived from an EMBL/GenBank/DDBJ whole genome shotgun (WGS) entry which is preliminary data.</text>
</comment>
<reference evidence="2 3" key="1">
    <citation type="submission" date="2016-07" db="EMBL/GenBank/DDBJ databases">
        <authorList>
            <person name="Townsley L."/>
            <person name="Shank E.A."/>
        </authorList>
    </citation>
    <scope>NUCLEOTIDE SEQUENCE [LARGE SCALE GENOMIC DNA]</scope>
    <source>
        <strain evidence="2 3">CH01</strain>
    </source>
</reference>
<dbReference type="Pfam" id="PF01636">
    <property type="entry name" value="APH"/>
    <property type="match status" value="1"/>
</dbReference>
<evidence type="ECO:0000313" key="2">
    <source>
        <dbReference type="EMBL" id="ODG92292.1"/>
    </source>
</evidence>
<sequence>MEEVGIVENRIAKRLIRENGEQKMITQNVRGYILKKYNISEANFLGKGQEAEVYSYDQKRVLKLYKPTAYSKLEILKQFYESMNASDVNFELPKIHEIIKERDAVLTIEKRIEGRNIQKDLSNYDEQVLDSFFENYLSTIVSIQKIELEEQFKGIKLLSDYDEISSKDWNDFLKQSLLRKNTEVDRYLKRDVSDYEVKLKRLMDAFSVGYEGEYSLVHGDYYPSNLLVNSDGQINGVIDFGLMTLYGDPLFDVALSWILFDLYDELGEKKLEKYLNKVVNRLGEEVRRTIHLYVLFYSIYSANFFSETCSDGHYQWSVRNLNNEKFWAALEN</sequence>
<feature type="domain" description="Protein kinase" evidence="1">
    <location>
        <begin position="39"/>
        <end position="332"/>
    </location>
</feature>
<protein>
    <recommendedName>
        <fullName evidence="1">Protein kinase domain-containing protein</fullName>
    </recommendedName>
</protein>
<dbReference type="Gene3D" id="3.90.1200.10">
    <property type="match status" value="1"/>
</dbReference>
<gene>
    <name evidence="2" type="ORF">BED47_20155</name>
</gene>
<dbReference type="InterPro" id="IPR011009">
    <property type="entry name" value="Kinase-like_dom_sf"/>
</dbReference>
<name>A0ABX2ZUV2_9BACI</name>
<dbReference type="InterPro" id="IPR002575">
    <property type="entry name" value="Aminoglycoside_PTrfase"/>
</dbReference>
<dbReference type="InterPro" id="IPR000719">
    <property type="entry name" value="Prot_kinase_dom"/>
</dbReference>
<keyword evidence="3" id="KW-1185">Reference proteome</keyword>
<dbReference type="SUPFAM" id="SSF56112">
    <property type="entry name" value="Protein kinase-like (PK-like)"/>
    <property type="match status" value="1"/>
</dbReference>
<organism evidence="2 3">
    <name type="scientific">Gottfriedia luciferensis</name>
    <dbReference type="NCBI Taxonomy" id="178774"/>
    <lineage>
        <taxon>Bacteria</taxon>
        <taxon>Bacillati</taxon>
        <taxon>Bacillota</taxon>
        <taxon>Bacilli</taxon>
        <taxon>Bacillales</taxon>
        <taxon>Bacillaceae</taxon>
        <taxon>Gottfriedia</taxon>
    </lineage>
</organism>
<proteinExistence type="predicted"/>